<evidence type="ECO:0000313" key="4">
    <source>
        <dbReference type="EMBL" id="MCQ4041121.1"/>
    </source>
</evidence>
<feature type="domain" description="Peptidase S1" evidence="3">
    <location>
        <begin position="34"/>
        <end position="294"/>
    </location>
</feature>
<dbReference type="Proteomes" id="UP001206206">
    <property type="component" value="Unassembled WGS sequence"/>
</dbReference>
<evidence type="ECO:0000256" key="2">
    <source>
        <dbReference type="SAM" id="MobiDB-lite"/>
    </source>
</evidence>
<dbReference type="InterPro" id="IPR001254">
    <property type="entry name" value="Trypsin_dom"/>
</dbReference>
<dbReference type="InterPro" id="IPR050966">
    <property type="entry name" value="Glutamyl_endopeptidase"/>
</dbReference>
<dbReference type="Gene3D" id="2.40.10.10">
    <property type="entry name" value="Trypsin-like serine proteases"/>
    <property type="match status" value="2"/>
</dbReference>
<dbReference type="InterPro" id="IPR018114">
    <property type="entry name" value="TRYPSIN_HIS"/>
</dbReference>
<dbReference type="InterPro" id="IPR043504">
    <property type="entry name" value="Peptidase_S1_PA_chymotrypsin"/>
</dbReference>
<name>A0ABT1P6X1_9ACTN</name>
<evidence type="ECO:0000259" key="3">
    <source>
        <dbReference type="PROSITE" id="PS50240"/>
    </source>
</evidence>
<accession>A0ABT1P6X1</accession>
<dbReference type="SUPFAM" id="SSF50494">
    <property type="entry name" value="Trypsin-like serine proteases"/>
    <property type="match status" value="1"/>
</dbReference>
<keyword evidence="5" id="KW-1185">Reference proteome</keyword>
<dbReference type="RefSeq" id="WP_255925083.1">
    <property type="nucleotide sequence ID" value="NZ_JANFNH010000002.1"/>
</dbReference>
<organism evidence="4 5">
    <name type="scientific">Streptantibioticus rubrisoli</name>
    <dbReference type="NCBI Taxonomy" id="1387313"/>
    <lineage>
        <taxon>Bacteria</taxon>
        <taxon>Bacillati</taxon>
        <taxon>Actinomycetota</taxon>
        <taxon>Actinomycetes</taxon>
        <taxon>Kitasatosporales</taxon>
        <taxon>Streptomycetaceae</taxon>
        <taxon>Streptantibioticus</taxon>
    </lineage>
</organism>
<proteinExistence type="predicted"/>
<feature type="region of interest" description="Disordered" evidence="2">
    <location>
        <begin position="36"/>
        <end position="65"/>
    </location>
</feature>
<dbReference type="PROSITE" id="PS00134">
    <property type="entry name" value="TRYPSIN_HIS"/>
    <property type="match status" value="1"/>
</dbReference>
<dbReference type="Pfam" id="PF13365">
    <property type="entry name" value="Trypsin_2"/>
    <property type="match status" value="1"/>
</dbReference>
<evidence type="ECO:0000313" key="5">
    <source>
        <dbReference type="Proteomes" id="UP001206206"/>
    </source>
</evidence>
<feature type="compositionally biased region" description="Basic residues" evidence="2">
    <location>
        <begin position="44"/>
        <end position="61"/>
    </location>
</feature>
<keyword evidence="1" id="KW-0732">Signal</keyword>
<dbReference type="PROSITE" id="PS50240">
    <property type="entry name" value="TRYPSIN_DOM"/>
    <property type="match status" value="1"/>
</dbReference>
<protein>
    <submittedName>
        <fullName evidence="4">Trypsin-like peptidase domain-containing protein</fullName>
    </submittedName>
</protein>
<dbReference type="InterPro" id="IPR009003">
    <property type="entry name" value="Peptidase_S1_PA"/>
</dbReference>
<reference evidence="4 5" key="1">
    <citation type="submission" date="2022-06" db="EMBL/GenBank/DDBJ databases">
        <title>Draft genome sequence of type strain Streptomyces rubrisoli DSM 42083.</title>
        <authorList>
            <person name="Duangmal K."/>
            <person name="Klaysubun C."/>
        </authorList>
    </citation>
    <scope>NUCLEOTIDE SEQUENCE [LARGE SCALE GENOMIC DNA]</scope>
    <source>
        <strain evidence="4 5">DSM 42083</strain>
    </source>
</reference>
<sequence>MGGPAVERIGTAAAARAGGVVLACLATALFSSAAISGPAARPPARPHRSPSHAPHRPRRTPAPRNRVAVLRAASPVPTSTFPPDYRVGAVFSLNGQPHHYCTGSVVDSPHRDLVITAAHCVHGGAGGGYRTGLGFAPGYRNGRSPAGLWRVRSALVAPEWANATDTSADVAFLVVDPLDGRNIQDVVGGNPLSTGRDSGPIRLVGYPRNADDAISCDGTARPATRRGVDQLRVECPGFTSGTSGSPWLANAGPSGGGSVVGVIGGYRNGGSTPDVSYSSVFGERVRDLYEQAAALG</sequence>
<dbReference type="EMBL" id="JANFNH010000002">
    <property type="protein sequence ID" value="MCQ4041121.1"/>
    <property type="molecule type" value="Genomic_DNA"/>
</dbReference>
<dbReference type="PANTHER" id="PTHR15462">
    <property type="entry name" value="SERINE PROTEASE"/>
    <property type="match status" value="1"/>
</dbReference>
<gene>
    <name evidence="4" type="ORF">NON19_03540</name>
</gene>
<comment type="caution">
    <text evidence="4">The sequence shown here is derived from an EMBL/GenBank/DDBJ whole genome shotgun (WGS) entry which is preliminary data.</text>
</comment>
<evidence type="ECO:0000256" key="1">
    <source>
        <dbReference type="ARBA" id="ARBA00022729"/>
    </source>
</evidence>